<dbReference type="Proteomes" id="UP000294963">
    <property type="component" value="Unassembled WGS sequence"/>
</dbReference>
<dbReference type="AlphaFoldDB" id="A0A4R1XCP2"/>
<keyword evidence="2" id="KW-1185">Reference proteome</keyword>
<evidence type="ECO:0000313" key="2">
    <source>
        <dbReference type="Proteomes" id="UP000294963"/>
    </source>
</evidence>
<comment type="caution">
    <text evidence="1">The sequence shown here is derived from an EMBL/GenBank/DDBJ whole genome shotgun (WGS) entry which is preliminary data.</text>
</comment>
<reference evidence="1 2" key="1">
    <citation type="submission" date="2019-03" db="EMBL/GenBank/DDBJ databases">
        <title>Genomic analyses of the natural microbiome of Caenorhabditis elegans.</title>
        <authorList>
            <person name="Samuel B."/>
        </authorList>
    </citation>
    <scope>NUCLEOTIDE SEQUENCE [LARGE SCALE GENOMIC DNA]</scope>
    <source>
        <strain evidence="1 2">JUb89</strain>
    </source>
</reference>
<dbReference type="EMBL" id="SLVJ01000031">
    <property type="protein sequence ID" value="TCM60679.1"/>
    <property type="molecule type" value="Genomic_DNA"/>
</dbReference>
<gene>
    <name evidence="1" type="ORF">EC844_13118</name>
</gene>
<protein>
    <submittedName>
        <fullName evidence="1">Uncharacterized protein</fullName>
    </submittedName>
</protein>
<name>A0A4R1XCP2_ACICA</name>
<organism evidence="1 2">
    <name type="scientific">Acinetobacter calcoaceticus</name>
    <dbReference type="NCBI Taxonomy" id="471"/>
    <lineage>
        <taxon>Bacteria</taxon>
        <taxon>Pseudomonadati</taxon>
        <taxon>Pseudomonadota</taxon>
        <taxon>Gammaproteobacteria</taxon>
        <taxon>Moraxellales</taxon>
        <taxon>Moraxellaceae</taxon>
        <taxon>Acinetobacter</taxon>
        <taxon>Acinetobacter calcoaceticus/baumannii complex</taxon>
    </lineage>
</organism>
<accession>A0A4R1XCP2</accession>
<evidence type="ECO:0000313" key="1">
    <source>
        <dbReference type="EMBL" id="TCM60679.1"/>
    </source>
</evidence>
<proteinExistence type="predicted"/>
<sequence>MPNLNKTNILALHPIKPKNSILLALKSTTLIGICLSSSVFANVAVVEDELLSEQFTSPDVIPVTVFDQINHLAQQPQSLQQSEQQYIASVLYDQLKLQQIETILLTNHQQQKKMLNLRSNFHDQPQFPQQQVTPVELIYGPQLVNMRLERDDKVVIYIKTETR</sequence>